<dbReference type="AlphaFoldDB" id="A0A6N6RF03"/>
<feature type="signal peptide" evidence="1">
    <location>
        <begin position="1"/>
        <end position="19"/>
    </location>
</feature>
<dbReference type="RefSeq" id="WP_151667992.1">
    <property type="nucleotide sequence ID" value="NZ_WBVO01000010.1"/>
</dbReference>
<dbReference type="Proteomes" id="UP000468650">
    <property type="component" value="Unassembled WGS sequence"/>
</dbReference>
<evidence type="ECO:0008006" key="4">
    <source>
        <dbReference type="Google" id="ProtNLM"/>
    </source>
</evidence>
<proteinExistence type="predicted"/>
<keyword evidence="3" id="KW-1185">Reference proteome</keyword>
<accession>A0A6N6RF03</accession>
<protein>
    <recommendedName>
        <fullName evidence="4">RHS repeat protein</fullName>
    </recommendedName>
</protein>
<organism evidence="2 3">
    <name type="scientific">Phaeocystidibacter luteus</name>
    <dbReference type="NCBI Taxonomy" id="911197"/>
    <lineage>
        <taxon>Bacteria</taxon>
        <taxon>Pseudomonadati</taxon>
        <taxon>Bacteroidota</taxon>
        <taxon>Flavobacteriia</taxon>
        <taxon>Flavobacteriales</taxon>
        <taxon>Phaeocystidibacteraceae</taxon>
        <taxon>Phaeocystidibacter</taxon>
    </lineage>
</organism>
<evidence type="ECO:0000313" key="2">
    <source>
        <dbReference type="EMBL" id="KAB2807649.1"/>
    </source>
</evidence>
<comment type="caution">
    <text evidence="2">The sequence shown here is derived from an EMBL/GenBank/DDBJ whole genome shotgun (WGS) entry which is preliminary data.</text>
</comment>
<keyword evidence="1" id="KW-0732">Signal</keyword>
<sequence length="404" mass="47179">MKALLTVLSFFALSSWVSAQMTRSSDMHSPPTHYYTERGAYMEPYIRFDLYYNWASSSRHRMSDLNPRFGLFYNLTMDGISKPSASQGAVRITDCRGTDTVTEYLITRVNDTITNSMTYSYPPNYDTKHTREWKRVQDCFQSTDSIFDAYTIIENTDFSRGQSSYSFYPNGHIRKENSFYHDVHNDYSDIWYSSSFYDREGFLVSAKDSSITTDERYTDNVTLLSKLNGVRTYQHIRTSTSFYDSISGLQIYSDTSFYLVNSQGWLIGGSKLKGLRPQVDSIFVDIEKQSEKNDTVRAYSYSKLHSNANNSTAREQIIVGVQTFINGHRIEEDWRTEGNRWSRLKFSYDDQNRLVQVQKASYNQQPSKDAEPTTVTMHYSRKFDNQGRVIREDYPYETTYFEYE</sequence>
<dbReference type="EMBL" id="WBVO01000010">
    <property type="protein sequence ID" value="KAB2807649.1"/>
    <property type="molecule type" value="Genomic_DNA"/>
</dbReference>
<evidence type="ECO:0000256" key="1">
    <source>
        <dbReference type="SAM" id="SignalP"/>
    </source>
</evidence>
<feature type="chain" id="PRO_5026996082" description="RHS repeat protein" evidence="1">
    <location>
        <begin position="20"/>
        <end position="404"/>
    </location>
</feature>
<gene>
    <name evidence="2" type="ORF">F8C67_11450</name>
</gene>
<reference evidence="2 3" key="1">
    <citation type="submission" date="2019-09" db="EMBL/GenBank/DDBJ databases">
        <title>Genomes of family Cryomorphaceae.</title>
        <authorList>
            <person name="Bowman J.P."/>
        </authorList>
    </citation>
    <scope>NUCLEOTIDE SEQUENCE [LARGE SCALE GENOMIC DNA]</scope>
    <source>
        <strain evidence="2 3">LMG 25704</strain>
    </source>
</reference>
<name>A0A6N6RF03_9FLAO</name>
<evidence type="ECO:0000313" key="3">
    <source>
        <dbReference type="Proteomes" id="UP000468650"/>
    </source>
</evidence>